<reference evidence="1" key="1">
    <citation type="submission" date="2020-05" db="EMBL/GenBank/DDBJ databases">
        <authorList>
            <person name="Chiriac C."/>
            <person name="Salcher M."/>
            <person name="Ghai R."/>
            <person name="Kavagutti S V."/>
        </authorList>
    </citation>
    <scope>NUCLEOTIDE SEQUENCE</scope>
</reference>
<accession>A0A6J6T4M0</accession>
<gene>
    <name evidence="1" type="ORF">UFOPK2788_00834</name>
</gene>
<protein>
    <submittedName>
        <fullName evidence="1">Unannotated protein</fullName>
    </submittedName>
</protein>
<organism evidence="1">
    <name type="scientific">freshwater metagenome</name>
    <dbReference type="NCBI Taxonomy" id="449393"/>
    <lineage>
        <taxon>unclassified sequences</taxon>
        <taxon>metagenomes</taxon>
        <taxon>ecological metagenomes</taxon>
    </lineage>
</organism>
<dbReference type="AlphaFoldDB" id="A0A6J6T4M0"/>
<sequence length="199" mass="21048">MRSDFFKAISRSSSVMAFSNRIFISSSNFFKPSSSLLIVATFSLAASAFIMISNSPSSSSALRAANVAISCCNCSSSFGEALPPESLASSFAMRSETDSTSTSLRRKSIVTSASSASAVTNNSALAASRVCIAVSCSRSGKDFNLCKACIIAESILCNSMRLFWSETEAFIATPSPSRLIEHDVIVNSCELPPILKAQC</sequence>
<proteinExistence type="predicted"/>
<name>A0A6J6T4M0_9ZZZZ</name>
<dbReference type="EMBL" id="CAEZYV010000137">
    <property type="protein sequence ID" value="CAB4742152.1"/>
    <property type="molecule type" value="Genomic_DNA"/>
</dbReference>
<evidence type="ECO:0000313" key="1">
    <source>
        <dbReference type="EMBL" id="CAB4742152.1"/>
    </source>
</evidence>